<dbReference type="InterPro" id="IPR039629">
    <property type="entry name" value="R3HDM4"/>
</dbReference>
<dbReference type="PANTHER" id="PTHR32019">
    <property type="entry name" value="R3H DOMAIN-CONTAINING PROTEIN 4"/>
    <property type="match status" value="1"/>
</dbReference>
<dbReference type="InterPro" id="IPR025952">
    <property type="entry name" value="R3H-assoc_dom"/>
</dbReference>
<proteinExistence type="predicted"/>
<dbReference type="Proteomes" id="UP000244336">
    <property type="component" value="Chromosome 8"/>
</dbReference>
<dbReference type="OrthoDB" id="75169at2759"/>
<evidence type="ECO:0000313" key="3">
    <source>
        <dbReference type="EMBL" id="PUZ43685.1"/>
    </source>
</evidence>
<dbReference type="PANTHER" id="PTHR32019:SF2">
    <property type="entry name" value="R3H DOMAIN-CONTAINING PROTEIN 4"/>
    <property type="match status" value="1"/>
</dbReference>
<dbReference type="GO" id="GO:0003676">
    <property type="term" value="F:nucleic acid binding"/>
    <property type="evidence" value="ECO:0007669"/>
    <property type="project" value="InterPro"/>
</dbReference>
<feature type="compositionally biased region" description="Basic residues" evidence="1">
    <location>
        <begin position="55"/>
        <end position="65"/>
    </location>
</feature>
<feature type="compositionally biased region" description="Polar residues" evidence="1">
    <location>
        <begin position="67"/>
        <end position="83"/>
    </location>
</feature>
<sequence>MSGLQEGPLNGWPHFHRNRYVRVTFLGQPNLPLPSWKANPEHKQSPDSNPESHPHHNCIRRRRPTIHSPSANPPSSDAQSDLGSTCPAPPLLSRSAPPAIASTSAASSRPRSCEGSAMASADLLRREEEFYSSLFDSAKGDGVGSRSQLIERKIEALEDMATKVSNRRSRRWLNDRLLIELVPRLHVEEIKGLFAPPPWGEELPLSAFCRTSVGEWDAFRSIDMDAEARLMERMKRSSEKQRTHVDEDELVVLNAWRRIDRQTREAIKKNFLPDLLEIYEERVRTFIEDTSDKDVLVLNVQDPFQRLLLHGVCEFYSVTSTTMTSVRDGKPWKTTTIKKRQGTGVPSRITLVSFLRMKKNGSQ</sequence>
<name>A0A2T7CK10_9POAL</name>
<feature type="region of interest" description="Disordered" evidence="1">
    <location>
        <begin position="34"/>
        <end position="114"/>
    </location>
</feature>
<evidence type="ECO:0000256" key="1">
    <source>
        <dbReference type="SAM" id="MobiDB-lite"/>
    </source>
</evidence>
<dbReference type="Pfam" id="PF13902">
    <property type="entry name" value="R3H-assoc"/>
    <property type="match status" value="1"/>
</dbReference>
<gene>
    <name evidence="3" type="ORF">GQ55_8G027900</name>
</gene>
<evidence type="ECO:0000259" key="2">
    <source>
        <dbReference type="Pfam" id="PF13902"/>
    </source>
</evidence>
<feature type="compositionally biased region" description="Basic and acidic residues" evidence="1">
    <location>
        <begin position="39"/>
        <end position="54"/>
    </location>
</feature>
<dbReference type="Gramene" id="PUZ43685">
    <property type="protein sequence ID" value="PUZ43685"/>
    <property type="gene ID" value="GQ55_8G027900"/>
</dbReference>
<dbReference type="EMBL" id="CM009756">
    <property type="protein sequence ID" value="PUZ43685.1"/>
    <property type="molecule type" value="Genomic_DNA"/>
</dbReference>
<feature type="domain" description="R3H-associated N-terminal" evidence="2">
    <location>
        <begin position="148"/>
        <end position="269"/>
    </location>
</feature>
<dbReference type="AlphaFoldDB" id="A0A2T7CK10"/>
<dbReference type="InterPro" id="IPR036867">
    <property type="entry name" value="R3H_dom_sf"/>
</dbReference>
<dbReference type="CDD" id="cd02325">
    <property type="entry name" value="R3H"/>
    <property type="match status" value="1"/>
</dbReference>
<keyword evidence="4" id="KW-1185">Reference proteome</keyword>
<dbReference type="SUPFAM" id="SSF82708">
    <property type="entry name" value="R3H domain"/>
    <property type="match status" value="1"/>
</dbReference>
<evidence type="ECO:0000313" key="4">
    <source>
        <dbReference type="Proteomes" id="UP000244336"/>
    </source>
</evidence>
<protein>
    <recommendedName>
        <fullName evidence="2">R3H-associated N-terminal domain-containing protein</fullName>
    </recommendedName>
</protein>
<reference evidence="3 4" key="1">
    <citation type="submission" date="2018-04" db="EMBL/GenBank/DDBJ databases">
        <title>WGS assembly of Panicum hallii var. hallii HAL2.</title>
        <authorList>
            <person name="Lovell J."/>
            <person name="Jenkins J."/>
            <person name="Lowry D."/>
            <person name="Mamidi S."/>
            <person name="Sreedasyam A."/>
            <person name="Weng X."/>
            <person name="Barry K."/>
            <person name="Bonette J."/>
            <person name="Campitelli B."/>
            <person name="Daum C."/>
            <person name="Gordon S."/>
            <person name="Gould B."/>
            <person name="Lipzen A."/>
            <person name="MacQueen A."/>
            <person name="Palacio-Mejia J."/>
            <person name="Plott C."/>
            <person name="Shakirov E."/>
            <person name="Shu S."/>
            <person name="Yoshinaga Y."/>
            <person name="Zane M."/>
            <person name="Rokhsar D."/>
            <person name="Grimwood J."/>
            <person name="Schmutz J."/>
            <person name="Juenger T."/>
        </authorList>
    </citation>
    <scope>NUCLEOTIDE SEQUENCE [LARGE SCALE GENOMIC DNA]</scope>
    <source>
        <strain evidence="4">cv. HAL2</strain>
    </source>
</reference>
<accession>A0A2T7CK10</accession>
<organism evidence="3 4">
    <name type="scientific">Panicum hallii var. hallii</name>
    <dbReference type="NCBI Taxonomy" id="1504633"/>
    <lineage>
        <taxon>Eukaryota</taxon>
        <taxon>Viridiplantae</taxon>
        <taxon>Streptophyta</taxon>
        <taxon>Embryophyta</taxon>
        <taxon>Tracheophyta</taxon>
        <taxon>Spermatophyta</taxon>
        <taxon>Magnoliopsida</taxon>
        <taxon>Liliopsida</taxon>
        <taxon>Poales</taxon>
        <taxon>Poaceae</taxon>
        <taxon>PACMAD clade</taxon>
        <taxon>Panicoideae</taxon>
        <taxon>Panicodae</taxon>
        <taxon>Paniceae</taxon>
        <taxon>Panicinae</taxon>
        <taxon>Panicum</taxon>
        <taxon>Panicum sect. Panicum</taxon>
    </lineage>
</organism>
<dbReference type="STRING" id="1504633.A0A2T7CK10"/>
<feature type="compositionally biased region" description="Low complexity" evidence="1">
    <location>
        <begin position="91"/>
        <end position="110"/>
    </location>
</feature>